<evidence type="ECO:0000313" key="1">
    <source>
        <dbReference type="EMBL" id="QDH78772.1"/>
    </source>
</evidence>
<sequence length="315" mass="34807">MIQLLMKILSATLMIFLSILGIVVVKVSDDPTIVLSSIRGEYSKLKSVNVPLDDEVSDEVEVTFLGDHADFFSIKKMETSKGALMVDVQFTPSMEFIGLAEAVMEVTSGDELLTSMSVRGLSTKALEGENEPPLALVVQALGWNVDLGWTDLANHTKSELQGDELLVKYFRKAEGAEMVEMIPVARYSPPFMLPFGYYEMGNEAPVLEEVGVLANSGSYPEHQTLFPSLEKGQTSFDPGTLSFGFYTTSPSHVAYSEDSWNQSLHPDHAVHACRVYAVKDHEGKLVDNQYLVCFEEAANGDYQDYVFLVKHVVAK</sequence>
<reference evidence="1 2" key="1">
    <citation type="submission" date="2019-06" db="EMBL/GenBank/DDBJ databases">
        <title>Echinicola alkalisoli sp. nov. isolated from saline soil.</title>
        <authorList>
            <person name="Sun J.-Q."/>
            <person name="Xu L."/>
        </authorList>
    </citation>
    <scope>NUCLEOTIDE SEQUENCE [LARGE SCALE GENOMIC DNA]</scope>
    <source>
        <strain evidence="1 2">LN3S3</strain>
    </source>
</reference>
<proteinExistence type="predicted"/>
<dbReference type="KEGG" id="echi:FKX85_06880"/>
<protein>
    <submittedName>
        <fullName evidence="1">Uncharacterized protein</fullName>
    </submittedName>
</protein>
<dbReference type="RefSeq" id="WP_141614026.1">
    <property type="nucleotide sequence ID" value="NZ_CP041253.1"/>
</dbReference>
<dbReference type="OrthoDB" id="1488789at2"/>
<name>A0A514CG38_9BACT</name>
<organism evidence="1 2">
    <name type="scientific">Echinicola soli</name>
    <dbReference type="NCBI Taxonomy" id="2591634"/>
    <lineage>
        <taxon>Bacteria</taxon>
        <taxon>Pseudomonadati</taxon>
        <taxon>Bacteroidota</taxon>
        <taxon>Cytophagia</taxon>
        <taxon>Cytophagales</taxon>
        <taxon>Cyclobacteriaceae</taxon>
        <taxon>Echinicola</taxon>
    </lineage>
</organism>
<accession>A0A514CG38</accession>
<dbReference type="AlphaFoldDB" id="A0A514CG38"/>
<gene>
    <name evidence="1" type="ORF">FKX85_06880</name>
</gene>
<keyword evidence="2" id="KW-1185">Reference proteome</keyword>
<dbReference type="Proteomes" id="UP000316614">
    <property type="component" value="Chromosome"/>
</dbReference>
<dbReference type="EMBL" id="CP041253">
    <property type="protein sequence ID" value="QDH78772.1"/>
    <property type="molecule type" value="Genomic_DNA"/>
</dbReference>
<evidence type="ECO:0000313" key="2">
    <source>
        <dbReference type="Proteomes" id="UP000316614"/>
    </source>
</evidence>